<dbReference type="AlphaFoldDB" id="A0A9W6YF92"/>
<dbReference type="Proteomes" id="UP001165121">
    <property type="component" value="Unassembled WGS sequence"/>
</dbReference>
<name>A0A9W6YF92_9STRA</name>
<proteinExistence type="predicted"/>
<organism evidence="1 2">
    <name type="scientific">Phytophthora fragariaefolia</name>
    <dbReference type="NCBI Taxonomy" id="1490495"/>
    <lineage>
        <taxon>Eukaryota</taxon>
        <taxon>Sar</taxon>
        <taxon>Stramenopiles</taxon>
        <taxon>Oomycota</taxon>
        <taxon>Peronosporomycetes</taxon>
        <taxon>Peronosporales</taxon>
        <taxon>Peronosporaceae</taxon>
        <taxon>Phytophthora</taxon>
    </lineage>
</organism>
<evidence type="ECO:0000313" key="2">
    <source>
        <dbReference type="Proteomes" id="UP001165121"/>
    </source>
</evidence>
<keyword evidence="2" id="KW-1185">Reference proteome</keyword>
<dbReference type="EMBL" id="BSXT01005523">
    <property type="protein sequence ID" value="GMF60775.1"/>
    <property type="molecule type" value="Genomic_DNA"/>
</dbReference>
<sequence>MQNEIGLKKFWENGYMVLRQRVAVDAAQGALECMSCIAAPELDPVTSTDVAHVQTPLKDGPGIMEFMHASKAVTKKFHMRWMPQRWVFVQSEQGAAEQEPRYEFPLPEITDARMKYPLTIQAVMLVGHVPDARILKNSADQHMRRKHSEELLQWRLESGYHELVLVVLRFECQAFANSDCLVFITKSGATQLRHIDKHFNGDTLIHFNPA</sequence>
<reference evidence="1" key="1">
    <citation type="submission" date="2023-04" db="EMBL/GenBank/DDBJ databases">
        <title>Phytophthora fragariaefolia NBRC 109709.</title>
        <authorList>
            <person name="Ichikawa N."/>
            <person name="Sato H."/>
            <person name="Tonouchi N."/>
        </authorList>
    </citation>
    <scope>NUCLEOTIDE SEQUENCE</scope>
    <source>
        <strain evidence="1">NBRC 109709</strain>
    </source>
</reference>
<evidence type="ECO:0000313" key="1">
    <source>
        <dbReference type="EMBL" id="GMF60775.1"/>
    </source>
</evidence>
<protein>
    <submittedName>
        <fullName evidence="1">Unnamed protein product</fullName>
    </submittedName>
</protein>
<accession>A0A9W6YF92</accession>
<gene>
    <name evidence="1" type="ORF">Pfra01_002641100</name>
</gene>
<comment type="caution">
    <text evidence="1">The sequence shown here is derived from an EMBL/GenBank/DDBJ whole genome shotgun (WGS) entry which is preliminary data.</text>
</comment>